<feature type="region of interest" description="Disordered" evidence="1">
    <location>
        <begin position="26"/>
        <end position="121"/>
    </location>
</feature>
<feature type="compositionally biased region" description="Acidic residues" evidence="1">
    <location>
        <begin position="73"/>
        <end position="85"/>
    </location>
</feature>
<proteinExistence type="predicted"/>
<sequence length="205" mass="21749">MSEASSFVMTGAAAASPRVAEWAADARRASGPVDRSGIGRPVVYPPSTVASAVPSMTRTRRRQSPPATVVDGSDGEESVSPEDADPVPPYVSRQALAPGDSVSLNGNRRMGSAGTTGSTVSLTDSTVDRLAVRIADLNVGSRENRRRLVPTVDEAVATTARHRRPRLSSISERPAVGVLAALVFGTKEIVYDNKRHVLRARRRGH</sequence>
<evidence type="ECO:0000256" key="1">
    <source>
        <dbReference type="SAM" id="MobiDB-lite"/>
    </source>
</evidence>
<protein>
    <submittedName>
        <fullName evidence="2">Uncharacterized protein</fullName>
    </submittedName>
</protein>
<evidence type="ECO:0000313" key="2">
    <source>
        <dbReference type="EMBL" id="CAD7829828.1"/>
    </source>
</evidence>
<dbReference type="EMBL" id="LR991943">
    <property type="protein sequence ID" value="CAD7829828.1"/>
    <property type="molecule type" value="Genomic_RNA"/>
</dbReference>
<organism evidence="2">
    <name type="scientific">Beauveria bassiana polymycovirus 3</name>
    <dbReference type="NCBI Taxonomy" id="1740648"/>
    <lineage>
        <taxon>Viruses</taxon>
        <taxon>Riboviria</taxon>
        <taxon>Riboviria incertae sedis</taxon>
        <taxon>Polymycoviridae</taxon>
        <taxon>Polymycovirus</taxon>
    </lineage>
</organism>
<feature type="compositionally biased region" description="Polar residues" evidence="1">
    <location>
        <begin position="48"/>
        <end position="57"/>
    </location>
</feature>
<name>A0A7R9NGR6_9VIRU</name>
<gene>
    <name evidence="2" type="primary">ORF6</name>
</gene>
<reference evidence="2" key="1">
    <citation type="submission" date="2020-12" db="EMBL/GenBank/DDBJ databases">
        <authorList>
            <person name="Kotta-Loizou I."/>
        </authorList>
    </citation>
    <scope>NUCLEOTIDE SEQUENCE</scope>
</reference>
<accession>A0A7R9NGR6</accession>